<dbReference type="PANTHER" id="PTHR34219">
    <property type="entry name" value="IRON-REGULATED INNER MEMBRANE PROTEIN-RELATED"/>
    <property type="match status" value="1"/>
</dbReference>
<keyword evidence="1" id="KW-0812">Transmembrane</keyword>
<feature type="transmembrane region" description="Helical" evidence="1">
    <location>
        <begin position="91"/>
        <end position="113"/>
    </location>
</feature>
<proteinExistence type="predicted"/>
<dbReference type="Proteomes" id="UP000188357">
    <property type="component" value="Unassembled WGS sequence"/>
</dbReference>
<protein>
    <recommendedName>
        <fullName evidence="4">PepSY-associated TM helix</fullName>
    </recommendedName>
</protein>
<dbReference type="InterPro" id="IPR005625">
    <property type="entry name" value="PepSY-ass_TM"/>
</dbReference>
<gene>
    <name evidence="2" type="ORF">A1232T_00736</name>
</gene>
<evidence type="ECO:0000256" key="1">
    <source>
        <dbReference type="SAM" id="Phobius"/>
    </source>
</evidence>
<dbReference type="PANTHER" id="PTHR34219:SF1">
    <property type="entry name" value="PEPSY DOMAIN-CONTAINING PROTEIN"/>
    <property type="match status" value="1"/>
</dbReference>
<dbReference type="STRING" id="1945521.A1232T_00736"/>
<sequence length="365" mass="40090">MVAVDPYTADVVTSAPNNSNLYHTFNSIHADLLMGKTGDYLLETAASLTVLLILTGWYLWWYRCKSVKSMLIPSAKQASKRSVFVTLHATLGTWLSILLLLFCVSGMAWAGIWGEKVVQAWSQFPAGKWGNGPMPTSVIPPTHGEALNSSSVKEVPWILELTPMPTSGLTLGDKGINPTLPITLDTVDKFARESGFKGRYQINLPQGETGVWTLSQDSMSYDMPSPTADRTMHIDRYSGNVLADIRYEDYNAFGKFMAVGNAVHMGTLGLWSLLANVLFCLSIIAICISGYIMWWQRRPSKLNAQSTRKVGLNPPPSNGTTPWGLAMILLIVAVIFPTAILAIVAIALLDFLVISRVPKLKRLLK</sequence>
<accession>A0A1R4GM53</accession>
<dbReference type="AlphaFoldDB" id="A0A1R4GM53"/>
<feature type="transmembrane region" description="Helical" evidence="1">
    <location>
        <begin position="323"/>
        <end position="353"/>
    </location>
</feature>
<evidence type="ECO:0000313" key="3">
    <source>
        <dbReference type="Proteomes" id="UP000188357"/>
    </source>
</evidence>
<keyword evidence="1" id="KW-0472">Membrane</keyword>
<name>A0A1R4GM53_9GAMM</name>
<evidence type="ECO:0008006" key="4">
    <source>
        <dbReference type="Google" id="ProtNLM"/>
    </source>
</evidence>
<evidence type="ECO:0000313" key="2">
    <source>
        <dbReference type="EMBL" id="SJM69163.1"/>
    </source>
</evidence>
<keyword evidence="3" id="KW-1185">Reference proteome</keyword>
<feature type="transmembrane region" description="Helical" evidence="1">
    <location>
        <begin position="273"/>
        <end position="294"/>
    </location>
</feature>
<organism evidence="2 3">
    <name type="scientific">Psychrobacter piechaudii</name>
    <dbReference type="NCBI Taxonomy" id="1945521"/>
    <lineage>
        <taxon>Bacteria</taxon>
        <taxon>Pseudomonadati</taxon>
        <taxon>Pseudomonadota</taxon>
        <taxon>Gammaproteobacteria</taxon>
        <taxon>Moraxellales</taxon>
        <taxon>Moraxellaceae</taxon>
        <taxon>Psychrobacter</taxon>
    </lineage>
</organism>
<dbReference type="Pfam" id="PF03929">
    <property type="entry name" value="PepSY_TM"/>
    <property type="match status" value="1"/>
</dbReference>
<feature type="transmembrane region" description="Helical" evidence="1">
    <location>
        <begin position="40"/>
        <end position="60"/>
    </location>
</feature>
<keyword evidence="1" id="KW-1133">Transmembrane helix</keyword>
<reference evidence="2 3" key="1">
    <citation type="submission" date="2017-02" db="EMBL/GenBank/DDBJ databases">
        <authorList>
            <person name="Peterson S.W."/>
        </authorList>
    </citation>
    <scope>NUCLEOTIDE SEQUENCE [LARGE SCALE GENOMIC DNA]</scope>
    <source>
        <strain evidence="2">Psychrobacter_piechaudii</strain>
    </source>
</reference>
<dbReference type="EMBL" id="FUGE01000093">
    <property type="protein sequence ID" value="SJM69163.1"/>
    <property type="molecule type" value="Genomic_DNA"/>
</dbReference>